<gene>
    <name evidence="1" type="ORF">OM076_31680</name>
</gene>
<evidence type="ECO:0000313" key="1">
    <source>
        <dbReference type="EMBL" id="MDA0164873.1"/>
    </source>
</evidence>
<keyword evidence="2" id="KW-1185">Reference proteome</keyword>
<dbReference type="InterPro" id="IPR029063">
    <property type="entry name" value="SAM-dependent_MTases_sf"/>
</dbReference>
<dbReference type="AlphaFoldDB" id="A0A9X3N4W4"/>
<dbReference type="EMBL" id="JAPDOD010000039">
    <property type="protein sequence ID" value="MDA0164873.1"/>
    <property type="molecule type" value="Genomic_DNA"/>
</dbReference>
<comment type="caution">
    <text evidence="1">The sequence shown here is derived from an EMBL/GenBank/DDBJ whole genome shotgun (WGS) entry which is preliminary data.</text>
</comment>
<reference evidence="1" key="1">
    <citation type="submission" date="2022-10" db="EMBL/GenBank/DDBJ databases">
        <title>The WGS of Solirubrobacter ginsenosidimutans DSM 21036.</title>
        <authorList>
            <person name="Jiang Z."/>
        </authorList>
    </citation>
    <scope>NUCLEOTIDE SEQUENCE</scope>
    <source>
        <strain evidence="1">DSM 21036</strain>
    </source>
</reference>
<organism evidence="1 2">
    <name type="scientific">Solirubrobacter ginsenosidimutans</name>
    <dbReference type="NCBI Taxonomy" id="490573"/>
    <lineage>
        <taxon>Bacteria</taxon>
        <taxon>Bacillati</taxon>
        <taxon>Actinomycetota</taxon>
        <taxon>Thermoleophilia</taxon>
        <taxon>Solirubrobacterales</taxon>
        <taxon>Solirubrobacteraceae</taxon>
        <taxon>Solirubrobacter</taxon>
    </lineage>
</organism>
<dbReference type="Gene3D" id="3.40.50.150">
    <property type="entry name" value="Vaccinia Virus protein VP39"/>
    <property type="match status" value="1"/>
</dbReference>
<proteinExistence type="predicted"/>
<dbReference type="CDD" id="cd02440">
    <property type="entry name" value="AdoMet_MTases"/>
    <property type="match status" value="1"/>
</dbReference>
<protein>
    <submittedName>
        <fullName evidence="1">DUF1698 domain-containing protein</fullName>
    </submittedName>
</protein>
<evidence type="ECO:0000313" key="2">
    <source>
        <dbReference type="Proteomes" id="UP001149140"/>
    </source>
</evidence>
<dbReference type="InterPro" id="IPR027555">
    <property type="entry name" value="Mo5U34_MeTrfas-like"/>
</dbReference>
<name>A0A9X3N4W4_9ACTN</name>
<accession>A0A9X3N4W4</accession>
<dbReference type="SUPFAM" id="SSF53335">
    <property type="entry name" value="S-adenosyl-L-methionine-dependent methyltransferases"/>
    <property type="match status" value="1"/>
</dbReference>
<dbReference type="Pfam" id="PF08003">
    <property type="entry name" value="Methyltransf_9"/>
    <property type="match status" value="1"/>
</dbReference>
<dbReference type="Proteomes" id="UP001149140">
    <property type="component" value="Unassembled WGS sequence"/>
</dbReference>
<sequence>MQEVELVPETSAAERAVADLLPIGAERGLAELARDAVPVWFHTFALAPGIYTPGLARDHRYRPQVLGAERFFGRSVLDIGTFDGFYAFLAEARGASRVVGVDNEQYVDWIRGRFGVDLEPAAGFDAIHRLIGSQVEYRRLDALDVGELDEGFDVVLCFGMLHRVSDPVAILKALADVLEPGGEVILETYGSTLASDTPAIEVHASGDVYAGDDFVYWGFPPEGLRRLAGLAGFGSVEIVDEVEIDGHPRIIAVLRAEA</sequence>